<feature type="signal peptide" evidence="1">
    <location>
        <begin position="1"/>
        <end position="22"/>
    </location>
</feature>
<gene>
    <name evidence="3" type="ORF">MNOR_LOCUS8910</name>
</gene>
<sequence length="201" mass="22946">MYGFYFIYLINSIVIYSGLILSAEEEQTSRGICGNETMKEELFDMECVFEGVVYLHRSIIEIGCTNLTCHHGQLHDSQHRDKQCSACMVWNPGHVSNLEGRHYNWTTQCNYTALNVDDFLTIDVTLSECSHHYVNTSACIYAVEIKIGTDHIRFMVKELAMGRVWVNDKAVTIKKSLSVSEEALIWRTSNSIHLLARDSVL</sequence>
<proteinExistence type="predicted"/>
<evidence type="ECO:0000313" key="4">
    <source>
        <dbReference type="Proteomes" id="UP001497623"/>
    </source>
</evidence>
<comment type="caution">
    <text evidence="3">The sequence shown here is derived from an EMBL/GenBank/DDBJ whole genome shotgun (WGS) entry which is preliminary data.</text>
</comment>
<dbReference type="EMBL" id="CAXKWB010004213">
    <property type="protein sequence ID" value="CAL4072757.1"/>
    <property type="molecule type" value="Genomic_DNA"/>
</dbReference>
<dbReference type="Proteomes" id="UP001497623">
    <property type="component" value="Unassembled WGS sequence"/>
</dbReference>
<organism evidence="3 4">
    <name type="scientific">Meganyctiphanes norvegica</name>
    <name type="common">Northern krill</name>
    <name type="synonym">Thysanopoda norvegica</name>
    <dbReference type="NCBI Taxonomy" id="48144"/>
    <lineage>
        <taxon>Eukaryota</taxon>
        <taxon>Metazoa</taxon>
        <taxon>Ecdysozoa</taxon>
        <taxon>Arthropoda</taxon>
        <taxon>Crustacea</taxon>
        <taxon>Multicrustacea</taxon>
        <taxon>Malacostraca</taxon>
        <taxon>Eumalacostraca</taxon>
        <taxon>Eucarida</taxon>
        <taxon>Euphausiacea</taxon>
        <taxon>Euphausiidae</taxon>
        <taxon>Meganyctiphanes</taxon>
    </lineage>
</organism>
<evidence type="ECO:0000256" key="1">
    <source>
        <dbReference type="SAM" id="SignalP"/>
    </source>
</evidence>
<dbReference type="Pfam" id="PF00094">
    <property type="entry name" value="VWD"/>
    <property type="match status" value="1"/>
</dbReference>
<evidence type="ECO:0000259" key="2">
    <source>
        <dbReference type="PROSITE" id="PS51233"/>
    </source>
</evidence>
<feature type="domain" description="VWFD" evidence="2">
    <location>
        <begin position="85"/>
        <end position="201"/>
    </location>
</feature>
<name>A0AAV2QA45_MEGNR</name>
<dbReference type="AlphaFoldDB" id="A0AAV2QA45"/>
<reference evidence="3 4" key="1">
    <citation type="submission" date="2024-05" db="EMBL/GenBank/DDBJ databases">
        <authorList>
            <person name="Wallberg A."/>
        </authorList>
    </citation>
    <scope>NUCLEOTIDE SEQUENCE [LARGE SCALE GENOMIC DNA]</scope>
</reference>
<keyword evidence="1" id="KW-0732">Signal</keyword>
<feature type="chain" id="PRO_5044010738" description="VWFD domain-containing protein" evidence="1">
    <location>
        <begin position="23"/>
        <end position="201"/>
    </location>
</feature>
<evidence type="ECO:0000313" key="3">
    <source>
        <dbReference type="EMBL" id="CAL4072757.1"/>
    </source>
</evidence>
<feature type="non-terminal residue" evidence="3">
    <location>
        <position position="201"/>
    </location>
</feature>
<accession>A0AAV2QA45</accession>
<keyword evidence="4" id="KW-1185">Reference proteome</keyword>
<dbReference type="InterPro" id="IPR001846">
    <property type="entry name" value="VWF_type-D"/>
</dbReference>
<dbReference type="PROSITE" id="PS51233">
    <property type="entry name" value="VWFD"/>
    <property type="match status" value="1"/>
</dbReference>
<protein>
    <recommendedName>
        <fullName evidence="2">VWFD domain-containing protein</fullName>
    </recommendedName>
</protein>